<feature type="domain" description="VPS9" evidence="25">
    <location>
        <begin position="1483"/>
        <end position="1625"/>
    </location>
</feature>
<evidence type="ECO:0000256" key="20">
    <source>
        <dbReference type="ARBA" id="ARBA00050664"/>
    </source>
</evidence>
<dbReference type="InterPro" id="IPR003123">
    <property type="entry name" value="VPS9"/>
</dbReference>
<keyword evidence="7" id="KW-0254">Endocytosis</keyword>
<evidence type="ECO:0000256" key="19">
    <source>
        <dbReference type="ARBA" id="ARBA00039109"/>
    </source>
</evidence>
<feature type="compositionally biased region" description="Polar residues" evidence="22">
    <location>
        <begin position="786"/>
        <end position="799"/>
    </location>
</feature>
<keyword evidence="11 23" id="KW-0812">Transmembrane</keyword>
<feature type="region of interest" description="Disordered" evidence="22">
    <location>
        <begin position="1724"/>
        <end position="1751"/>
    </location>
</feature>
<keyword evidence="8" id="KW-0344">Guanine-nucleotide releasing factor</keyword>
<feature type="compositionally biased region" description="Low complexity" evidence="22">
    <location>
        <begin position="1205"/>
        <end position="1214"/>
    </location>
</feature>
<evidence type="ECO:0000256" key="3">
    <source>
        <dbReference type="ARBA" id="ARBA00004922"/>
    </source>
</evidence>
<feature type="compositionally biased region" description="Basic and acidic residues" evidence="22">
    <location>
        <begin position="607"/>
        <end position="623"/>
    </location>
</feature>
<feature type="region of interest" description="Disordered" evidence="22">
    <location>
        <begin position="945"/>
        <end position="967"/>
    </location>
</feature>
<dbReference type="KEGG" id="bbel:109465905"/>
<evidence type="ECO:0000256" key="1">
    <source>
        <dbReference type="ARBA" id="ARBA00004170"/>
    </source>
</evidence>
<evidence type="ECO:0000256" key="13">
    <source>
        <dbReference type="ARBA" id="ARBA00022989"/>
    </source>
</evidence>
<dbReference type="FunFam" id="1.20.1050.80:FF:000001">
    <property type="entry name" value="GTPase-activating protein and VPS9 domain-containing protein 1 isoform X1"/>
    <property type="match status" value="1"/>
</dbReference>
<feature type="compositionally biased region" description="Basic and acidic residues" evidence="22">
    <location>
        <begin position="742"/>
        <end position="752"/>
    </location>
</feature>
<keyword evidence="15 23" id="KW-0472">Membrane</keyword>
<dbReference type="GO" id="GO:0005096">
    <property type="term" value="F:GTPase activator activity"/>
    <property type="evidence" value="ECO:0007669"/>
    <property type="project" value="UniProtKB-KW"/>
</dbReference>
<dbReference type="GO" id="GO:0051049">
    <property type="term" value="P:regulation of transport"/>
    <property type="evidence" value="ECO:0007669"/>
    <property type="project" value="UniProtKB-ARBA"/>
</dbReference>
<dbReference type="InterPro" id="IPR001936">
    <property type="entry name" value="RasGAP_dom"/>
</dbReference>
<feature type="compositionally biased region" description="Pro residues" evidence="22">
    <location>
        <begin position="468"/>
        <end position="478"/>
    </location>
</feature>
<feature type="region of interest" description="Disordered" evidence="22">
    <location>
        <begin position="657"/>
        <end position="874"/>
    </location>
</feature>
<evidence type="ECO:0000259" key="24">
    <source>
        <dbReference type="PROSITE" id="PS50018"/>
    </source>
</evidence>
<feature type="compositionally biased region" description="Polar residues" evidence="22">
    <location>
        <begin position="665"/>
        <end position="677"/>
    </location>
</feature>
<evidence type="ECO:0000256" key="10">
    <source>
        <dbReference type="ARBA" id="ARBA00022679"/>
    </source>
</evidence>
<keyword evidence="10" id="KW-0808">Transferase</keyword>
<feature type="compositionally biased region" description="Polar residues" evidence="22">
    <location>
        <begin position="1735"/>
        <end position="1744"/>
    </location>
</feature>
<feature type="compositionally biased region" description="Polar residues" evidence="22">
    <location>
        <begin position="595"/>
        <end position="605"/>
    </location>
</feature>
<gene>
    <name evidence="27" type="primary">LOC109465905</name>
</gene>
<evidence type="ECO:0000256" key="15">
    <source>
        <dbReference type="ARBA" id="ARBA00023136"/>
    </source>
</evidence>
<dbReference type="CDD" id="cd05129">
    <property type="entry name" value="RasGAP_RAP6"/>
    <property type="match status" value="1"/>
</dbReference>
<feature type="compositionally biased region" description="Basic and acidic residues" evidence="22">
    <location>
        <begin position="800"/>
        <end position="815"/>
    </location>
</feature>
<feature type="region of interest" description="Disordered" evidence="22">
    <location>
        <begin position="1108"/>
        <end position="1141"/>
    </location>
</feature>
<dbReference type="PROSITE" id="PS50018">
    <property type="entry name" value="RAS_GTPASE_ACTIV_2"/>
    <property type="match status" value="1"/>
</dbReference>
<dbReference type="Pfam" id="PF00777">
    <property type="entry name" value="Glyco_transf_29"/>
    <property type="match status" value="1"/>
</dbReference>
<dbReference type="PANTHER" id="PTHR45941">
    <property type="entry name" value="ALPHA-N-ACETYLGALACTOSAMINIDE ALPHA-2,6-SIALYLTRANSFERASE 2-LIKE-RELATED"/>
    <property type="match status" value="1"/>
</dbReference>
<evidence type="ECO:0000256" key="22">
    <source>
        <dbReference type="SAM" id="MobiDB-lite"/>
    </source>
</evidence>
<feature type="region of interest" description="Disordered" evidence="22">
    <location>
        <begin position="498"/>
        <end position="517"/>
    </location>
</feature>
<keyword evidence="13 23" id="KW-1133">Transmembrane helix</keyword>
<feature type="domain" description="Ras-GAP" evidence="24">
    <location>
        <begin position="147"/>
        <end position="356"/>
    </location>
</feature>
<dbReference type="InterPro" id="IPR001675">
    <property type="entry name" value="Glyco_trans_29"/>
</dbReference>
<dbReference type="PROSITE" id="PS51205">
    <property type="entry name" value="VPS9"/>
    <property type="match status" value="1"/>
</dbReference>
<dbReference type="InterPro" id="IPR037191">
    <property type="entry name" value="VPS9_dom_sf"/>
</dbReference>
<feature type="compositionally biased region" description="Basic and acidic residues" evidence="22">
    <location>
        <begin position="564"/>
        <end position="574"/>
    </location>
</feature>
<comment type="catalytic activity">
    <reaction evidence="18">
        <text>a beta-D-galactosyl-(1-&gt;3)-N-acetyl-alpha-D-galactosaminyl derivative + CMP-N-acetyl-beta-neuraminate = a beta-D-galactosyl-(1-&gt;3)-[N-acetyl-alpha-neuraminyl-(2-&gt;6)]-N-acetyl-alpha-D-galactosaminyl derivative + CMP + H(+)</text>
        <dbReference type="Rhea" id="RHEA:11136"/>
        <dbReference type="ChEBI" id="CHEBI:15378"/>
        <dbReference type="ChEBI" id="CHEBI:57812"/>
        <dbReference type="ChEBI" id="CHEBI:60377"/>
        <dbReference type="ChEBI" id="CHEBI:133470"/>
        <dbReference type="ChEBI" id="CHEBI:140764"/>
        <dbReference type="EC" id="2.4.3.3"/>
    </reaction>
    <physiologicalReaction direction="left-to-right" evidence="18">
        <dbReference type="Rhea" id="RHEA:11137"/>
    </physiologicalReaction>
</comment>
<organism evidence="26 27">
    <name type="scientific">Branchiostoma belcheri</name>
    <name type="common">Amphioxus</name>
    <dbReference type="NCBI Taxonomy" id="7741"/>
    <lineage>
        <taxon>Eukaryota</taxon>
        <taxon>Metazoa</taxon>
        <taxon>Chordata</taxon>
        <taxon>Cephalochordata</taxon>
        <taxon>Leptocardii</taxon>
        <taxon>Amphioxiformes</taxon>
        <taxon>Branchiostomatidae</taxon>
        <taxon>Branchiostoma</taxon>
    </lineage>
</organism>
<feature type="region of interest" description="Disordered" evidence="22">
    <location>
        <begin position="559"/>
        <end position="623"/>
    </location>
</feature>
<dbReference type="GO" id="GO:0001665">
    <property type="term" value="F:alpha-N-acetylgalactosaminide alpha-2,6-sialyltransferase activity"/>
    <property type="evidence" value="ECO:0007669"/>
    <property type="project" value="UniProtKB-EC"/>
</dbReference>
<dbReference type="InterPro" id="IPR038578">
    <property type="entry name" value="GT29-like_sf"/>
</dbReference>
<feature type="compositionally biased region" description="Basic and acidic residues" evidence="22">
    <location>
        <begin position="1188"/>
        <end position="1201"/>
    </location>
</feature>
<comment type="similarity">
    <text evidence="5">Belongs to the GAPVD1 family.</text>
</comment>
<dbReference type="PANTHER" id="PTHR45941:SF2">
    <property type="entry name" value="ALPHA-N-ACETYLGALACTOSAMINIDE ALPHA-2,6-SIALYLTRANSFERASE 2-LIKE"/>
    <property type="match status" value="1"/>
</dbReference>
<dbReference type="Pfam" id="PF18151">
    <property type="entry name" value="DUF5601"/>
    <property type="match status" value="1"/>
</dbReference>
<keyword evidence="9" id="KW-0328">Glycosyltransferase</keyword>
<dbReference type="FunFam" id="3.90.1480.20:FF:000015">
    <property type="entry name" value="Lactosylceramide alpha-2,3-sialyltransferase"/>
    <property type="match status" value="1"/>
</dbReference>
<evidence type="ECO:0000256" key="14">
    <source>
        <dbReference type="ARBA" id="ARBA00023034"/>
    </source>
</evidence>
<evidence type="ECO:0000259" key="25">
    <source>
        <dbReference type="PROSITE" id="PS51205"/>
    </source>
</evidence>
<dbReference type="GO" id="GO:0005085">
    <property type="term" value="F:guanyl-nucleotide exchange factor activity"/>
    <property type="evidence" value="ECO:0007669"/>
    <property type="project" value="UniProtKB-KW"/>
</dbReference>
<reference evidence="27" key="1">
    <citation type="submission" date="2025-08" db="UniProtKB">
        <authorList>
            <consortium name="RefSeq"/>
        </authorList>
    </citation>
    <scope>IDENTIFICATION</scope>
    <source>
        <tissue evidence="27">Gonad</tissue>
    </source>
</reference>
<evidence type="ECO:0000256" key="23">
    <source>
        <dbReference type="SAM" id="Phobius"/>
    </source>
</evidence>
<evidence type="ECO:0000256" key="16">
    <source>
        <dbReference type="ARBA" id="ARBA00023157"/>
    </source>
</evidence>
<evidence type="ECO:0000256" key="21">
    <source>
        <dbReference type="ARBA" id="ARBA00052285"/>
    </source>
</evidence>
<feature type="compositionally biased region" description="Acidic residues" evidence="22">
    <location>
        <begin position="833"/>
        <end position="844"/>
    </location>
</feature>
<dbReference type="Proteomes" id="UP000515135">
    <property type="component" value="Unplaced"/>
</dbReference>
<sequence>MAASGKLLELAQHLKQERLFVSAEKDSLQRLHKEVITAAERLYHASWIVKQQRANVESLILSSHAQHGTPAEYCHKANSLDNVKFMDGYKVLGYQDTLYGDFLKSLREAPQLVAQTLVCGEKLSLETTQGIIQVIVSAIYGGCIMPEDEHFVLQILHSLIELQLATNNDPRRLLRRGSCAFSTVFKLFSESVYTAKLFLTAALHEPIMSCLAEDDYFLETNVDAALERFSPSEIKRRFGDRGTPQFKQKLQDHMEQLSSQLVSLCNKFITSIKANMYCFPQSLCWIVSQLHKHMNRVGTVEEGDIRAMCADLLLSSFICPAIMNPEPYGIIWDVPISDAARFNLMQIAQILQVLTLSASENADSKMQPLYSRFDNGCMSTFLDAVIDRSCDDTPPPAPSQLSGLGRSAVLITETELYCLVSFLRDLKAAGGEPLDTQQLDTILSNVPISTPPNTGPSVGSGSANVTPTPTPVTSPPNTPMSAKKNILGKVKGVKARLPGTTASESEADSAGAPSEVVMTPPPEEVLIISLSNASNECPGILPESKVLGSTVHHVTIAGGDAFDDGGKDSDRQSDKLTGISISAHNSDVMEATSEGGPSTRNSVYSLESDHGPEPMGRDPSERNALDFLEKEQRTTKDNIDEKLRKFEIIRDMGMATTEERDPCETYSTFSETWSTDVLPSDASEPPPEGNPLERLQEISGAGAEGGASHLDSLPENLLEVDISETNSETWSVDVLASDSEPPEQKMEERLCEVEVGLSESGSVEDILEAEKNEEAAGGVDGEPRSRTSTPYTDSENPPRTSEDQVSDKSSEKSFDKSCSPFPEDCPKGRGSQDSEEFQDAVESFDESKERRGHAPALHPPPEMCQDPSTGARFKIRPIALRNPVNGPVGPGKQRHVPDIIRDFEGGLSHAKEALGARLSNSLKDIQESSVATGFETFDKRNSLLDDFDPFAPTPSDDAPATTPADSLRDSVFSSMSSLSPLSPSKSEENLLSLTASYAQVRHTSSSDSPTKLRRSQTSSSYSGDLNNTVHSPDFDKPLIQIDDNEGFSTIKRRPKREKTKVVDIVTENNVGGLGKASSFDDQLLQQGSESPGPHPIERPLEPLFTKTRAERATSSPGADGHTGRMGTSLAVSGGYNDRSNISKSISFDSSLTVVDREEKVTSDDILNKYRTMNKDMSAGDSETTQTDHTPDTTEDILEKYRTLPSEESFSISSSPHDNIDDLSSKRSSMGEDQMVPTTPTDTPMETSYSFQDAKRKLRLVLGAADFSTLPWLANFVYIRANRMSFIADVYCCGDGTIMKENELTAFLKAQLSEAINLQDKSLIAQLHETLRCVQQFDDTGCKKLLTSLLSDYRSRAPYISYLVRCRQGLLFTQAHLERLLDRIEKDRMVCHKYFTSVCVRLFLQQKEQDIQTFHQRFCELTASDEKTDLVEEFLHQLGVAMSHDAMWQVATPTQLEDGNLAVERSIMSRIYTHALYPNGDGDIMRDQLFYDHILRLQKVVTASHKALQVPEMYRREAPWPSAQKEILTINAYKTPNDKLRVVVRCSNIIMNLLKMANENSVPGADDFTPVLVYVLLMANPPSLLSTIQYVNSFYGSRLSGEESYWWMQFSAAVEFIKTIDDRKEGCTFGTTLASPYGDNNQLKATVVSRSNCIPVSKTATEDESADVAASRHEQSDVTMRCSARRLVLSLTCLVPIVLISLLVPGAVYLRHFGLDQARKLTLKPGHPSLKRHLSSNDGVSNTEGSDGKLLYRGQSEVLPVPGLDPTYSEKTKDIAEKQRFRKQWKKKEKEEYYQQRRERVQKILETTVESIPGEDVYGKDTSNLPMKCMTSHRLHGDPNMEWFTSKFVNDIPVLMTSRDLTEEEYNRLKRFPLPYGFDDIPLSDLEKELTSLPLSEGGAVFGARSGCKRCAVVGNGGSLKGSGAGSDIDGHDFVFRVNRALTSGYESDVGIRTSFYIFTVNTLLATLQPSLKKEPQFHVPRDQEIKYILTMCNRRDYKLVDTLAWGAPVDVSGIDRLAVEMLSRLHLGSDNIRLVHPDLLRYINNSWLKSKKRRYSVYRPSTGAIAVFTALQTCDQVSLYGFGTTDGQSVHYYDNASYDMTTVVNHDFDMEWRLWRKLHQLGVVRLLP</sequence>
<evidence type="ECO:0000256" key="4">
    <source>
        <dbReference type="ARBA" id="ARBA00006003"/>
    </source>
</evidence>
<evidence type="ECO:0000256" key="5">
    <source>
        <dbReference type="ARBA" id="ARBA00008489"/>
    </source>
</evidence>
<dbReference type="GeneID" id="109465905"/>
<keyword evidence="26" id="KW-1185">Reference proteome</keyword>
<dbReference type="RefSeq" id="XP_019618951.1">
    <property type="nucleotide sequence ID" value="XM_019763392.1"/>
</dbReference>
<dbReference type="OrthoDB" id="10264848at2759"/>
<feature type="compositionally biased region" description="Polar residues" evidence="22">
    <location>
        <begin position="1235"/>
        <end position="1246"/>
    </location>
</feature>
<dbReference type="Gene3D" id="1.10.506.10">
    <property type="entry name" value="GTPase Activation - p120gap, domain 1"/>
    <property type="match status" value="1"/>
</dbReference>
<dbReference type="InterPro" id="IPR008936">
    <property type="entry name" value="Rho_GTPase_activation_prot"/>
</dbReference>
<evidence type="ECO:0000256" key="2">
    <source>
        <dbReference type="ARBA" id="ARBA00004323"/>
    </source>
</evidence>
<keyword evidence="17" id="KW-0325">Glycoprotein</keyword>
<comment type="subcellular location">
    <subcellularLocation>
        <location evidence="2">Golgi apparatus membrane</location>
        <topology evidence="2">Single-pass type II membrane protein</topology>
    </subcellularLocation>
    <subcellularLocation>
        <location evidence="1">Membrane</location>
        <topology evidence="1">Peripheral membrane protein</topology>
    </subcellularLocation>
</comment>
<dbReference type="Pfam" id="PF00616">
    <property type="entry name" value="RasGAP"/>
    <property type="match status" value="1"/>
</dbReference>
<evidence type="ECO:0000313" key="27">
    <source>
        <dbReference type="RefSeq" id="XP_019618951.1"/>
    </source>
</evidence>
<dbReference type="SMART" id="SM00167">
    <property type="entry name" value="VPS9"/>
    <property type="match status" value="1"/>
</dbReference>
<dbReference type="GO" id="GO:0006897">
    <property type="term" value="P:endocytosis"/>
    <property type="evidence" value="ECO:0007669"/>
    <property type="project" value="UniProtKB-KW"/>
</dbReference>
<comment type="catalytic activity">
    <reaction evidence="21">
        <text>a 3-O-[N-acetyl-alpha-D-galactosaminyl]-L-threonyl-[protein] + CMP-N-acetyl-beta-neuraminate = a 3-O-[N-acetyl-alpha-neuraminosyl-(2-&gt;6)-N-acetyl-alpha-D-galactosaminyl]-L-threonyl-[protein] + CMP + H(+)</text>
        <dbReference type="Rhea" id="RHEA:81643"/>
        <dbReference type="Rhea" id="RHEA-COMP:11689"/>
        <dbReference type="Rhea" id="RHEA-COMP:19720"/>
        <dbReference type="ChEBI" id="CHEBI:15378"/>
        <dbReference type="ChEBI" id="CHEBI:57812"/>
        <dbReference type="ChEBI" id="CHEBI:60377"/>
        <dbReference type="ChEBI" id="CHEBI:87075"/>
        <dbReference type="ChEBI" id="CHEBI:231970"/>
    </reaction>
    <physiologicalReaction direction="left-to-right" evidence="21">
        <dbReference type="Rhea" id="RHEA:81644"/>
    </physiologicalReaction>
</comment>
<dbReference type="CDD" id="cd23964">
    <property type="entry name" value="GT29_ST6GALNAC1_2"/>
    <property type="match status" value="1"/>
</dbReference>
<comment type="similarity">
    <text evidence="4">Belongs to the glycosyltransferase 29 family.</text>
</comment>
<evidence type="ECO:0000256" key="17">
    <source>
        <dbReference type="ARBA" id="ARBA00023180"/>
    </source>
</evidence>
<comment type="catalytic activity">
    <reaction evidence="20">
        <text>a 3-O-[N-acetyl-alpha-neuraminyl-(2-&gt;3)-beta-D-galactosyl-(1-&gt;3)-N-acetyl-alpha-D-galactosaminyl]-L-threonyl-[protein] + CMP-N-acetyl-beta-neuraminate = a 3-O-{alpha-Neu5Ac-(2-&gt;3)-beta-D-Gal-(1-&gt;3)-[alpha-Neu5Ac-(2-&gt;6)]-alpha-D-GalNAc}-L-threonyl-[protein] + CMP + H(+)</text>
        <dbReference type="Rhea" id="RHEA:81659"/>
        <dbReference type="Rhea" id="RHEA-COMP:14417"/>
        <dbReference type="Rhea" id="RHEA-COMP:16763"/>
        <dbReference type="ChEBI" id="CHEBI:15378"/>
        <dbReference type="ChEBI" id="CHEBI:57812"/>
        <dbReference type="ChEBI" id="CHEBI:60377"/>
        <dbReference type="ChEBI" id="CHEBI:139598"/>
        <dbReference type="ChEBI" id="CHEBI:156398"/>
    </reaction>
    <physiologicalReaction direction="left-to-right" evidence="20">
        <dbReference type="Rhea" id="RHEA:81660"/>
    </physiologicalReaction>
</comment>
<evidence type="ECO:0000256" key="8">
    <source>
        <dbReference type="ARBA" id="ARBA00022658"/>
    </source>
</evidence>
<keyword evidence="16" id="KW-1015">Disulfide bond</keyword>
<dbReference type="SUPFAM" id="SSF48350">
    <property type="entry name" value="GTPase activation domain, GAP"/>
    <property type="match status" value="1"/>
</dbReference>
<feature type="transmembrane region" description="Helical" evidence="23">
    <location>
        <begin position="1686"/>
        <end position="1709"/>
    </location>
</feature>
<evidence type="ECO:0000313" key="26">
    <source>
        <dbReference type="Proteomes" id="UP000515135"/>
    </source>
</evidence>
<comment type="pathway">
    <text evidence="3">Protein modification; protein glycosylation.</text>
</comment>
<feature type="region of interest" description="Disordered" evidence="22">
    <location>
        <begin position="1001"/>
        <end position="1037"/>
    </location>
</feature>
<proteinExistence type="inferred from homology"/>
<dbReference type="Gene3D" id="1.20.1050.80">
    <property type="entry name" value="VPS9 domain"/>
    <property type="match status" value="1"/>
</dbReference>
<feature type="region of interest" description="Disordered" evidence="22">
    <location>
        <begin position="450"/>
        <end position="483"/>
    </location>
</feature>
<protein>
    <recommendedName>
        <fullName evidence="19">alpha-N-acetylgalactosaminide alpha-2,6-sialyltransferase</fullName>
        <ecNumber evidence="19">2.4.3.3</ecNumber>
    </recommendedName>
</protein>
<keyword evidence="6" id="KW-0343">GTPase activation</keyword>
<evidence type="ECO:0000256" key="6">
    <source>
        <dbReference type="ARBA" id="ARBA00022468"/>
    </source>
</evidence>
<accession>A0A6P4YP32</accession>
<evidence type="ECO:0000256" key="18">
    <source>
        <dbReference type="ARBA" id="ARBA00036348"/>
    </source>
</evidence>
<feature type="compositionally biased region" description="Low complexity" evidence="22">
    <location>
        <begin position="949"/>
        <end position="967"/>
    </location>
</feature>
<keyword evidence="12" id="KW-0735">Signal-anchor</keyword>
<name>A0A6P4YP32_BRABE</name>
<dbReference type="Gene3D" id="3.90.1480.20">
    <property type="entry name" value="Glycosyl transferase family 29"/>
    <property type="match status" value="1"/>
</dbReference>
<keyword evidence="14" id="KW-0333">Golgi apparatus</keyword>
<dbReference type="GO" id="GO:0000139">
    <property type="term" value="C:Golgi membrane"/>
    <property type="evidence" value="ECO:0007669"/>
    <property type="project" value="UniProtKB-SubCell"/>
</dbReference>
<evidence type="ECO:0000256" key="9">
    <source>
        <dbReference type="ARBA" id="ARBA00022676"/>
    </source>
</evidence>
<evidence type="ECO:0000256" key="7">
    <source>
        <dbReference type="ARBA" id="ARBA00022583"/>
    </source>
</evidence>
<evidence type="ECO:0000256" key="11">
    <source>
        <dbReference type="ARBA" id="ARBA00022692"/>
    </source>
</evidence>
<feature type="region of interest" description="Disordered" evidence="22">
    <location>
        <begin position="1172"/>
        <end position="1246"/>
    </location>
</feature>
<feature type="compositionally biased region" description="Polar residues" evidence="22">
    <location>
        <begin position="1001"/>
        <end position="1030"/>
    </location>
</feature>
<evidence type="ECO:0000256" key="12">
    <source>
        <dbReference type="ARBA" id="ARBA00022968"/>
    </source>
</evidence>
<dbReference type="InterPro" id="IPR041545">
    <property type="entry name" value="DUF5601"/>
</dbReference>
<dbReference type="EC" id="2.4.3.3" evidence="19"/>
<dbReference type="Pfam" id="PF02204">
    <property type="entry name" value="VPS9"/>
    <property type="match status" value="1"/>
</dbReference>
<dbReference type="SUPFAM" id="SSF109993">
    <property type="entry name" value="VPS9 domain"/>
    <property type="match status" value="1"/>
</dbReference>